<name>A0A482XUT5_9EURY</name>
<dbReference type="EMBL" id="SHMR01000007">
    <property type="protein sequence ID" value="RZH67068.1"/>
    <property type="molecule type" value="Genomic_DNA"/>
</dbReference>
<accession>A0A482XUT5</accession>
<comment type="caution">
    <text evidence="2">The sequence shown here is derived from an EMBL/GenBank/DDBJ whole genome shotgun (WGS) entry which is preliminary data.</text>
</comment>
<sequence length="508" mass="52646">MACMVALSMIAAGVPMAAAGGDGDFENGTVHALEQGEELYLVFGADLGDQSLEEYIDEHAKESADSSAEVIQYQDVDQVNINEQGSAVSIAIDGGEATAIQEANQENDNVQSGEAITESGKVETATTQFENVGDVNLIIGNGGDQQFDGWGVKDKKGDDETITQEAVAGVAQSQTVGQINYNNQSTAFAFAMNDSDATALQQSYQRNENLQEGMANASNVYLGDGKVGHKKDKSGDHGAGSSTGQDADALLEQSQDVVQENVNEQGGAVAIAIGENSTATAIQFTDQSNLNEQIGSADASNLMATATGMNVATAGNVSGDILSTETQVSEPDKEDKKDGIDGEQVATAGVAQEQEVEQRNINLQNTALAIAQNGSESTAVQLAYQQNYNAQVGYADAINVYASPGYVTDDVTRTSSTTVTVDGNAGEAIPGASYDYAGTANQTNDAEQTASAAVEQSQLITQENLNEQHAAVAVAEDGGSAGSSQISLQENENVQLTSVASTNVWAGA</sequence>
<gene>
    <name evidence="2" type="ORF">ELS17_14970</name>
</gene>
<dbReference type="Proteomes" id="UP000292704">
    <property type="component" value="Unassembled WGS sequence"/>
</dbReference>
<evidence type="ECO:0000256" key="1">
    <source>
        <dbReference type="SAM" id="MobiDB-lite"/>
    </source>
</evidence>
<reference evidence="2 3" key="1">
    <citation type="submission" date="2019-02" db="EMBL/GenBank/DDBJ databases">
        <title>Genome analysis provides insights into bioremediation potentialities and Haloocin production by Natrinema altunense strain 4.1R isolated from Chott Douz in Tunisian desert.</title>
        <authorList>
            <person name="Najjari A."/>
            <person name="Youssef N."/>
            <person name="Ben Dhia O."/>
            <person name="Ferjani R."/>
            <person name="El Hidri D."/>
            <person name="Ouzari H.I."/>
            <person name="Cherif A."/>
        </authorList>
    </citation>
    <scope>NUCLEOTIDE SEQUENCE [LARGE SCALE GENOMIC DNA]</scope>
    <source>
        <strain evidence="2 3">4.1R</strain>
    </source>
</reference>
<evidence type="ECO:0000313" key="3">
    <source>
        <dbReference type="Proteomes" id="UP000292704"/>
    </source>
</evidence>
<evidence type="ECO:0000313" key="2">
    <source>
        <dbReference type="EMBL" id="RZH67068.1"/>
    </source>
</evidence>
<proteinExistence type="predicted"/>
<feature type="region of interest" description="Disordered" evidence="1">
    <location>
        <begin position="222"/>
        <end position="245"/>
    </location>
</feature>
<organism evidence="2 3">
    <name type="scientific">Natrinema altunense</name>
    <dbReference type="NCBI Taxonomy" id="222984"/>
    <lineage>
        <taxon>Archaea</taxon>
        <taxon>Methanobacteriati</taxon>
        <taxon>Methanobacteriota</taxon>
        <taxon>Stenosarchaea group</taxon>
        <taxon>Halobacteria</taxon>
        <taxon>Halobacteriales</taxon>
        <taxon>Natrialbaceae</taxon>
        <taxon>Natrinema</taxon>
    </lineage>
</organism>
<dbReference type="AlphaFoldDB" id="A0A482XUT5"/>
<protein>
    <submittedName>
        <fullName evidence="2">Uncharacterized protein</fullName>
    </submittedName>
</protein>